<keyword evidence="1" id="KW-0343">GTPase activation</keyword>
<evidence type="ECO:0000313" key="7">
    <source>
        <dbReference type="EMBL" id="RDX48587.1"/>
    </source>
</evidence>
<accession>A0A371D7S0</accession>
<feature type="compositionally biased region" description="Low complexity" evidence="3">
    <location>
        <begin position="620"/>
        <end position="638"/>
    </location>
</feature>
<feature type="region of interest" description="Disordered" evidence="3">
    <location>
        <begin position="1084"/>
        <end position="1149"/>
    </location>
</feature>
<dbReference type="GO" id="GO:0005085">
    <property type="term" value="F:guanyl-nucleotide exchange factor activity"/>
    <property type="evidence" value="ECO:0007669"/>
    <property type="project" value="UniProtKB-KW"/>
</dbReference>
<name>A0A371D7S0_9APHY</name>
<dbReference type="OrthoDB" id="79452at2759"/>
<dbReference type="CDD" id="cd00159">
    <property type="entry name" value="RhoGAP"/>
    <property type="match status" value="1"/>
</dbReference>
<dbReference type="Gene3D" id="2.30.29.30">
    <property type="entry name" value="Pleckstrin-homology domain (PH domain)/Phosphotyrosine-binding domain (PTB)"/>
    <property type="match status" value="1"/>
</dbReference>
<feature type="region of interest" description="Disordered" evidence="3">
    <location>
        <begin position="2086"/>
        <end position="2116"/>
    </location>
</feature>
<dbReference type="PANTHER" id="PTHR23176:SF129">
    <property type="entry name" value="RHO GTPASE ACTIVATING PROTEIN AT 16F, ISOFORM E-RELATED"/>
    <property type="match status" value="1"/>
</dbReference>
<dbReference type="SUPFAM" id="SSF48350">
    <property type="entry name" value="GTPase activation domain, GAP"/>
    <property type="match status" value="1"/>
</dbReference>
<dbReference type="STRING" id="139420.A0A371D7S0"/>
<dbReference type="SUPFAM" id="SSF48366">
    <property type="entry name" value="Ras GEF"/>
    <property type="match status" value="2"/>
</dbReference>
<evidence type="ECO:0008006" key="9">
    <source>
        <dbReference type="Google" id="ProtNLM"/>
    </source>
</evidence>
<dbReference type="Pfam" id="PF00618">
    <property type="entry name" value="RasGEF_N"/>
    <property type="match status" value="1"/>
</dbReference>
<feature type="domain" description="N-terminal Ras-GEF" evidence="5">
    <location>
        <begin position="1167"/>
        <end position="1326"/>
    </location>
</feature>
<dbReference type="InterPro" id="IPR050729">
    <property type="entry name" value="Rho-GAP"/>
</dbReference>
<feature type="compositionally biased region" description="Low complexity" evidence="3">
    <location>
        <begin position="303"/>
        <end position="313"/>
    </location>
</feature>
<evidence type="ECO:0000259" key="5">
    <source>
        <dbReference type="PROSITE" id="PS50212"/>
    </source>
</evidence>
<feature type="region of interest" description="Disordered" evidence="3">
    <location>
        <begin position="1"/>
        <end position="313"/>
    </location>
</feature>
<dbReference type="PROSITE" id="PS50003">
    <property type="entry name" value="PH_DOMAIN"/>
    <property type="match status" value="1"/>
</dbReference>
<feature type="compositionally biased region" description="Acidic residues" evidence="3">
    <location>
        <begin position="2099"/>
        <end position="2116"/>
    </location>
</feature>
<feature type="domain" description="PH" evidence="4">
    <location>
        <begin position="1812"/>
        <end position="1846"/>
    </location>
</feature>
<dbReference type="InterPro" id="IPR008936">
    <property type="entry name" value="Rho_GTPase_activation_prot"/>
</dbReference>
<keyword evidence="2" id="KW-0344">Guanine-nucleotide releasing factor</keyword>
<dbReference type="PROSITE" id="PS50212">
    <property type="entry name" value="RASGEF_NTER"/>
    <property type="match status" value="1"/>
</dbReference>
<feature type="compositionally biased region" description="Pro residues" evidence="3">
    <location>
        <begin position="237"/>
        <end position="248"/>
    </location>
</feature>
<feature type="region of interest" description="Disordered" evidence="3">
    <location>
        <begin position="333"/>
        <end position="363"/>
    </location>
</feature>
<feature type="compositionally biased region" description="Low complexity" evidence="3">
    <location>
        <begin position="1088"/>
        <end position="1112"/>
    </location>
</feature>
<feature type="domain" description="Rho-GAP" evidence="6">
    <location>
        <begin position="1885"/>
        <end position="2081"/>
    </location>
</feature>
<keyword evidence="8" id="KW-1185">Reference proteome</keyword>
<evidence type="ECO:0000259" key="4">
    <source>
        <dbReference type="PROSITE" id="PS50003"/>
    </source>
</evidence>
<dbReference type="Proteomes" id="UP000256964">
    <property type="component" value="Unassembled WGS sequence"/>
</dbReference>
<dbReference type="InterPro" id="IPR023578">
    <property type="entry name" value="Ras_GEF_dom_sf"/>
</dbReference>
<feature type="compositionally biased region" description="Polar residues" evidence="3">
    <location>
        <begin position="1118"/>
        <end position="1131"/>
    </location>
</feature>
<gene>
    <name evidence="7" type="ORF">OH76DRAFT_1404497</name>
</gene>
<dbReference type="InterPro" id="IPR000198">
    <property type="entry name" value="RhoGAP_dom"/>
</dbReference>
<dbReference type="InterPro" id="IPR000651">
    <property type="entry name" value="Ras-like_Gua-exchang_fac_N"/>
</dbReference>
<reference evidence="7 8" key="1">
    <citation type="journal article" date="2018" name="Biotechnol. Biofuels">
        <title>Integrative visual omics of the white-rot fungus Polyporus brumalis exposes the biotechnological potential of its oxidative enzymes for delignifying raw plant biomass.</title>
        <authorList>
            <person name="Miyauchi S."/>
            <person name="Rancon A."/>
            <person name="Drula E."/>
            <person name="Hage H."/>
            <person name="Chaduli D."/>
            <person name="Favel A."/>
            <person name="Grisel S."/>
            <person name="Henrissat B."/>
            <person name="Herpoel-Gimbert I."/>
            <person name="Ruiz-Duenas F.J."/>
            <person name="Chevret D."/>
            <person name="Hainaut M."/>
            <person name="Lin J."/>
            <person name="Wang M."/>
            <person name="Pangilinan J."/>
            <person name="Lipzen A."/>
            <person name="Lesage-Meessen L."/>
            <person name="Navarro D."/>
            <person name="Riley R."/>
            <person name="Grigoriev I.V."/>
            <person name="Zhou S."/>
            <person name="Raouche S."/>
            <person name="Rosso M.N."/>
        </authorList>
    </citation>
    <scope>NUCLEOTIDE SEQUENCE [LARGE SCALE GENOMIC DNA]</scope>
    <source>
        <strain evidence="7 8">BRFM 1820</strain>
    </source>
</reference>
<sequence>MAPRRSVSNTLSPPEATTPSPSSPASFLSTPRSASPSNSFTAFTNKWFKRSNSGGQGRTSISSSEPRSSTSSSSTRKHKISHPTDPRPIMDNLGLPNRGGLGMHAASRSVADLSLARTTTAVPDSRPHAFRSPSHQMSQGGLGDLSALKSKPWSKSADDLGKLSPTNTSPKLAPIDTALYQKIRTYRSDSVSSSAAPSPSPLPSPSASSFNMNYPFPVISADVSASPPKNTRLVPPISNPSPITPPLTPSSSTSSHVHSRSHSFTPRLPSKLSGPMAGLVPPSPKRKGSASSESREPDRDKGSSSSGASGRSPFPFGFGAGIVKTPPAMNVPEGHAALNASPPSLLSPPRIVEPDEGGDRRASQMVQHSGFINRMAEFSPAMLNNRAHQAYMAGGAQQALAKGWKPFKLVLKGSKLYFYKPPSDRSAGIRELFPTELVAVLEDETGAPDVGVNVHDAEIDMGGRGGKGKEREEMRRRRAYWGRGTHPSLVVLGKNDVEKGTTEALVHEAVFATTFAVSRTGSSEDGARYRPEWREFAATVVFGLPSLVGKAAFEAEFHRSASNLVNGAADDVREEEVKRVEWLAGVYLDYHGAPSSQGSWDSWCKDISPNFSPVRTKAAVPQPSSSQTTPTPSHHVPTGFGSEDVSPNMAGGSPRPGPSDSRMESIIEALGGAGAPEQRLSLSPDSLRNALEEEGLSRDVLLSLDPALIARSFAACQKAALQKVPDDFTAEYVLVPGPQDPGEATSTSTSASVAHTLLPFLGNDQQPHWLTRLVLIQVLVPEPANTVHMPSIDGRNAHAPRSHSRSEVISAWARIGELARRGGDECSWRAIMAALCSRPIARLDKVWRRVDVEALSVVQCWVQILVRGDQPTPTAPLAFPWAGDAERDIREALEKARGGEAEEWAVACLRMAREKFDGLRTTFALCRAQGQTQTESAPADPRVDVLLRHWNDLSADTQTRGLAAKFLRVEQFMSLSLAAEPRRRGLFEPHFWSRLSQQPTVHPLVALLFPEPLPAVCFVNRQQIARGRLDSSASLNLPDIRDLRLQPDGDKTIRGERPKLAGLDIGGTLIPVFDGELLLLVQPGGDPVSGSRPGSRAPSRPPSRSAADSPVVEKMFSRQPSIRVTPSSSHGHGTAERKSSLARRNSLPSMSRRTSLIGAEVVSERPLRVVVQAGTLDRLVDVLVHGLQGVSVSVADDNGEIPLTDRKTREVRVDMEDFSHVWWNVYRSFVKPEVLFQLLRKRYVGAHQPGHSLTPDEVSHVVRLRLEVLETLGEWITQGGGAQDALDDATLYEALLTFLTQPTEQKLLESIPDQESDAGQALRALEVTRKTLLVSFRSQTMRPIPRSASAPEPVNDTLSAGNHTIELPDIDHLDPEELVNTLNSMASATFRNMTQEDLLTTAELFELQSADRTGWFLSRDPSSIADEVEIQSMSSYVLEVEPSTLISELTQDTLYRLLPPAVRSCIRAFGILRKWLIAKLVALRIGIQARQHRMDLMLRAIEVARLRSIDGDNADVSLAERPCVRSFVEAILTSAVLSVESRTFQRAWLGVAMARGTGCDTLAAYLSRPVVKNLTTRGTLTADIGWLMEKILEIISLPDVLESPSEEKFVVVNFEKRRSLHTLLANATGTLSRRQRRREGDRREFERLNNMERDLSAVHFDMRAIREEAHREANQLGMSTSKRGQRPFQLLVAQQQEKNRRDRLWRDRLCKEKRQEQQRHDRREEQLNLAMTQRRPNPVMPKAHRNKKSMSSAFFQLMRPISSAFMLDTMSGNPGVKRTPAELDFLPSGKPSLVVSVAGARVAAFINNERSFVFQLDAEDGGHYLLQAASQQEMRKWIETIERVAKMTAKRRLTYIGQNVKMQMSDDLLAKPGAATRDPVAVFGVDLDFLLQREAVDGEVLPGTVPSVLERLIQEVEQRGLSEVGIYRIAGAHSEVNALREALNRGEWPISECTDVHAVCDLIKSWFRVLPGGLFPSESYAAILSAAGRDDVDLQEKVANVREVVHGLPSANYDLLKRIIEHLDRVTDYEDSNQMTVDSLSTVFSPNLLRSSNGDVGTFFSNMAASHRATKMLILHYHVIFDSEGEHEHEAELDHEHDEGEFDEPIPEEDEEDEEIFDSVDVLPPKLPSSGPPVLSINLGSPASLSFNIP</sequence>
<feature type="compositionally biased region" description="Low complexity" evidence="3">
    <location>
        <begin position="188"/>
        <end position="197"/>
    </location>
</feature>
<evidence type="ECO:0000256" key="3">
    <source>
        <dbReference type="SAM" id="MobiDB-lite"/>
    </source>
</evidence>
<feature type="compositionally biased region" description="Low complexity" evidence="3">
    <location>
        <begin position="10"/>
        <end position="31"/>
    </location>
</feature>
<dbReference type="Pfam" id="PF00617">
    <property type="entry name" value="RasGEF"/>
    <property type="match status" value="1"/>
</dbReference>
<evidence type="ECO:0000256" key="1">
    <source>
        <dbReference type="ARBA" id="ARBA00022468"/>
    </source>
</evidence>
<feature type="compositionally biased region" description="Low complexity" evidence="3">
    <location>
        <begin position="336"/>
        <end position="349"/>
    </location>
</feature>
<organism evidence="7 8">
    <name type="scientific">Lentinus brumalis</name>
    <dbReference type="NCBI Taxonomy" id="2498619"/>
    <lineage>
        <taxon>Eukaryota</taxon>
        <taxon>Fungi</taxon>
        <taxon>Dikarya</taxon>
        <taxon>Basidiomycota</taxon>
        <taxon>Agaricomycotina</taxon>
        <taxon>Agaricomycetes</taxon>
        <taxon>Polyporales</taxon>
        <taxon>Polyporaceae</taxon>
        <taxon>Lentinus</taxon>
    </lineage>
</organism>
<protein>
    <recommendedName>
        <fullName evidence="9">Rho GTPase activation protein</fullName>
    </recommendedName>
</protein>
<dbReference type="SMART" id="SM00324">
    <property type="entry name" value="RhoGAP"/>
    <property type="match status" value="1"/>
</dbReference>
<dbReference type="InterPro" id="IPR036964">
    <property type="entry name" value="RASGEF_cat_dom_sf"/>
</dbReference>
<proteinExistence type="predicted"/>
<feature type="compositionally biased region" description="Basic and acidic residues" evidence="3">
    <location>
        <begin position="2086"/>
        <end position="2098"/>
    </location>
</feature>
<dbReference type="InterPro" id="IPR001849">
    <property type="entry name" value="PH_domain"/>
</dbReference>
<evidence type="ECO:0000256" key="2">
    <source>
        <dbReference type="PROSITE-ProRule" id="PRU00135"/>
    </source>
</evidence>
<feature type="region of interest" description="Disordered" evidence="3">
    <location>
        <begin position="614"/>
        <end position="662"/>
    </location>
</feature>
<dbReference type="GO" id="GO:0005096">
    <property type="term" value="F:GTPase activator activity"/>
    <property type="evidence" value="ECO:0007669"/>
    <property type="project" value="UniProtKB-KW"/>
</dbReference>
<dbReference type="EMBL" id="KZ857410">
    <property type="protein sequence ID" value="RDX48587.1"/>
    <property type="molecule type" value="Genomic_DNA"/>
</dbReference>
<dbReference type="Gene3D" id="1.10.555.10">
    <property type="entry name" value="Rho GTPase activation protein"/>
    <property type="match status" value="1"/>
</dbReference>
<evidence type="ECO:0000313" key="8">
    <source>
        <dbReference type="Proteomes" id="UP000256964"/>
    </source>
</evidence>
<feature type="compositionally biased region" description="Polar residues" evidence="3">
    <location>
        <begin position="32"/>
        <end position="44"/>
    </location>
</feature>
<dbReference type="GO" id="GO:0007264">
    <property type="term" value="P:small GTPase-mediated signal transduction"/>
    <property type="evidence" value="ECO:0007669"/>
    <property type="project" value="InterPro"/>
</dbReference>
<dbReference type="InterPro" id="IPR011993">
    <property type="entry name" value="PH-like_dom_sf"/>
</dbReference>
<feature type="compositionally biased region" description="Low complexity" evidence="3">
    <location>
        <begin position="58"/>
        <end position="74"/>
    </location>
</feature>
<dbReference type="Gene3D" id="1.10.840.10">
    <property type="entry name" value="Ras guanine-nucleotide exchange factors catalytic domain"/>
    <property type="match status" value="1"/>
</dbReference>
<dbReference type="InterPro" id="IPR001895">
    <property type="entry name" value="RASGEF_cat_dom"/>
</dbReference>
<evidence type="ECO:0000259" key="6">
    <source>
        <dbReference type="PROSITE" id="PS50238"/>
    </source>
</evidence>
<dbReference type="GO" id="GO:0005737">
    <property type="term" value="C:cytoplasm"/>
    <property type="evidence" value="ECO:0007669"/>
    <property type="project" value="TreeGrafter"/>
</dbReference>
<dbReference type="Gene3D" id="1.20.870.10">
    <property type="entry name" value="Son of sevenless (SoS) protein Chain: S domain 1"/>
    <property type="match status" value="1"/>
</dbReference>
<dbReference type="PANTHER" id="PTHR23176">
    <property type="entry name" value="RHO/RAC/CDC GTPASE-ACTIVATING PROTEIN"/>
    <property type="match status" value="1"/>
</dbReference>
<dbReference type="PROSITE" id="PS50238">
    <property type="entry name" value="RHOGAP"/>
    <property type="match status" value="1"/>
</dbReference>
<dbReference type="Pfam" id="PF00620">
    <property type="entry name" value="RhoGAP"/>
    <property type="match status" value="1"/>
</dbReference>
<dbReference type="SUPFAM" id="SSF50729">
    <property type="entry name" value="PH domain-like"/>
    <property type="match status" value="1"/>
</dbReference>
<feature type="compositionally biased region" description="Basic and acidic residues" evidence="3">
    <location>
        <begin position="293"/>
        <end position="302"/>
    </location>
</feature>